<reference evidence="2" key="1">
    <citation type="submission" date="2020-02" db="EMBL/GenBank/DDBJ databases">
        <authorList>
            <person name="Meier V. D."/>
        </authorList>
    </citation>
    <scope>NUCLEOTIDE SEQUENCE</scope>
    <source>
        <strain evidence="2">AVDCRST_MAG30</strain>
    </source>
</reference>
<dbReference type="AlphaFoldDB" id="A0A6J4T5U5"/>
<feature type="compositionally biased region" description="Basic residues" evidence="1">
    <location>
        <begin position="38"/>
        <end position="50"/>
    </location>
</feature>
<gene>
    <name evidence="2" type="ORF">AVDCRST_MAG30-2699</name>
</gene>
<organism evidence="2">
    <name type="scientific">uncultured Solirubrobacteraceae bacterium</name>
    <dbReference type="NCBI Taxonomy" id="1162706"/>
    <lineage>
        <taxon>Bacteria</taxon>
        <taxon>Bacillati</taxon>
        <taxon>Actinomycetota</taxon>
        <taxon>Thermoleophilia</taxon>
        <taxon>Solirubrobacterales</taxon>
        <taxon>Solirubrobacteraceae</taxon>
        <taxon>environmental samples</taxon>
    </lineage>
</organism>
<feature type="compositionally biased region" description="Basic and acidic residues" evidence="1">
    <location>
        <begin position="51"/>
        <end position="72"/>
    </location>
</feature>
<dbReference type="EMBL" id="CADCVS010000350">
    <property type="protein sequence ID" value="CAA9514782.1"/>
    <property type="molecule type" value="Genomic_DNA"/>
</dbReference>
<accession>A0A6J4T5U5</accession>
<feature type="non-terminal residue" evidence="2">
    <location>
        <position position="1"/>
    </location>
</feature>
<feature type="region of interest" description="Disordered" evidence="1">
    <location>
        <begin position="1"/>
        <end position="72"/>
    </location>
</feature>
<proteinExistence type="predicted"/>
<evidence type="ECO:0000256" key="1">
    <source>
        <dbReference type="SAM" id="MobiDB-lite"/>
    </source>
</evidence>
<sequence>DDEADPLPLARAARGQPLHQDQAPDRRRAAAGDLPLHLRLRRRARVAHRQAQRDRLRRVRDPGADHDGLGDERVRQQLVVDPPAEVPALDRRPALVAGLAGRAAARVLLRRLPARGARRAAHLRRVLGARGRPGRARARAAAGAVPRRLLLRAARRARRGAGGAVRRRLVRPDLRPAAADLPRRRLLLGVAAPRAVPDAHPVQPRLLHDRARPLRVPGLRGDRRRPLAPLPGRRDLRAVRPQLAALQPGLQAAGV</sequence>
<evidence type="ECO:0000313" key="2">
    <source>
        <dbReference type="EMBL" id="CAA9514782.1"/>
    </source>
</evidence>
<name>A0A6J4T5U5_9ACTN</name>
<protein>
    <submittedName>
        <fullName evidence="2">ABC-2 type transporter</fullName>
    </submittedName>
</protein>
<feature type="non-terminal residue" evidence="2">
    <location>
        <position position="255"/>
    </location>
</feature>